<gene>
    <name evidence="1" type="ORF">PV07_08715</name>
</gene>
<dbReference type="EMBL" id="KN847044">
    <property type="protein sequence ID" value="KIW25549.1"/>
    <property type="molecule type" value="Genomic_DNA"/>
</dbReference>
<evidence type="ECO:0000313" key="2">
    <source>
        <dbReference type="Proteomes" id="UP000054466"/>
    </source>
</evidence>
<dbReference type="GeneID" id="27347909"/>
<dbReference type="VEuPathDB" id="FungiDB:PV07_08715"/>
<name>A0A0D2CPS1_9EURO</name>
<protein>
    <submittedName>
        <fullName evidence="1">Uncharacterized protein</fullName>
    </submittedName>
</protein>
<sequence length="119" mass="13151">MCKAALGKVLLVWGNGCNSPRRCISTAPKVNEVSRVAQFATSAVLVEAPEALELEEEPEELLLALEKAKELASQMKNIASVDVVAGSHYLQEDNPHLIGRETRSFIERVWKEREPKPAL</sequence>
<dbReference type="AlphaFoldDB" id="A0A0D2CPS1"/>
<dbReference type="RefSeq" id="XP_016245765.1">
    <property type="nucleotide sequence ID" value="XM_016395909.1"/>
</dbReference>
<evidence type="ECO:0000313" key="1">
    <source>
        <dbReference type="EMBL" id="KIW25549.1"/>
    </source>
</evidence>
<accession>A0A0D2CPS1</accession>
<proteinExistence type="predicted"/>
<dbReference type="Proteomes" id="UP000054466">
    <property type="component" value="Unassembled WGS sequence"/>
</dbReference>
<dbReference type="HOGENOM" id="CLU_2061249_0_0_1"/>
<organism evidence="1 2">
    <name type="scientific">Cladophialophora immunda</name>
    <dbReference type="NCBI Taxonomy" id="569365"/>
    <lineage>
        <taxon>Eukaryota</taxon>
        <taxon>Fungi</taxon>
        <taxon>Dikarya</taxon>
        <taxon>Ascomycota</taxon>
        <taxon>Pezizomycotina</taxon>
        <taxon>Eurotiomycetes</taxon>
        <taxon>Chaetothyriomycetidae</taxon>
        <taxon>Chaetothyriales</taxon>
        <taxon>Herpotrichiellaceae</taxon>
        <taxon>Cladophialophora</taxon>
    </lineage>
</organism>
<keyword evidence="2" id="KW-1185">Reference proteome</keyword>
<reference evidence="1 2" key="1">
    <citation type="submission" date="2015-01" db="EMBL/GenBank/DDBJ databases">
        <title>The Genome Sequence of Cladophialophora immunda CBS83496.</title>
        <authorList>
            <consortium name="The Broad Institute Genomics Platform"/>
            <person name="Cuomo C."/>
            <person name="de Hoog S."/>
            <person name="Gorbushina A."/>
            <person name="Stielow B."/>
            <person name="Teixiera M."/>
            <person name="Abouelleil A."/>
            <person name="Chapman S.B."/>
            <person name="Priest M."/>
            <person name="Young S.K."/>
            <person name="Wortman J."/>
            <person name="Nusbaum C."/>
            <person name="Birren B."/>
        </authorList>
    </citation>
    <scope>NUCLEOTIDE SEQUENCE [LARGE SCALE GENOMIC DNA]</scope>
    <source>
        <strain evidence="1 2">CBS 83496</strain>
    </source>
</reference>